<evidence type="ECO:0000313" key="12">
    <source>
        <dbReference type="Proteomes" id="UP001320119"/>
    </source>
</evidence>
<dbReference type="PROSITE" id="PS01175">
    <property type="entry name" value="RIBONUCLEASE_II"/>
    <property type="match status" value="1"/>
</dbReference>
<dbReference type="NCBIfam" id="NF008648">
    <property type="entry name" value="PRK11642.1"/>
    <property type="match status" value="1"/>
</dbReference>
<evidence type="ECO:0000256" key="8">
    <source>
        <dbReference type="HAMAP-Rule" id="MF_01895"/>
    </source>
</evidence>
<dbReference type="NCBIfam" id="TIGR00358">
    <property type="entry name" value="3_prime_RNase"/>
    <property type="match status" value="1"/>
</dbReference>
<sequence length="859" mass="96318">MSEKPPIIDPAAEREARTYDNPIASRELILEVLEKAQGPLTKSKLTVLLGIEGEDQAEGLRRRLIAMERDGQIIQNRRGAYGPVSKMDLVRGRVSGHRDGYGFVITPSNEEDIYLANRQMRKVFDGDEVLVRVSGIDARGRREGSIAEVLSRNTSHVVGRYSVGRGSARIRPDNPRIVADIFIAKENTITAKDGQFVSVEITRQPDRFGAAEGIISEVLGDHMAPGMEIDVAIRAHDIPHVWPASVEAEAAKLSTEVAEEDKTGRIDLRDLPLVTIDGEDARDFDDAVYCERKRSGGWRLYVAIADVAHYVVPGSALDDEAQIRGNSVYFPDHVIPMLPRGLSNGLCSLNPEVDRLCMVCEMTISDAGRISGYTFYEAVMHSHARLTYTKVGQMLAERDKKRSGLRQQYASVVKHVDELHNLYQALRGIRSERGAIDFETVETRIEFDENRKIERIVPVHRNDAHKLIEECMLAANVCAARFLDSHKIPTLYRVHEAPKEQKLNNLMEFLGAQGLQLRAGKGGKIGPQQYQEVMSLIEGRPDAQIIQTVMLRSMNQAVYQPDNKGHFGLAYPAYAHFTSPIRRYPDLLVHRAIRSVIRGGVESNKVKRHENTRSQKAETVYPYDIAKMLAFGEQSSLTERRADEATRDVMNWLKCEFLQDRIGGVFEGVISAVTGFGLFVELKDLYVEGLVHITNLPQDYYHYEAAHHHLVGERTRKVFALGDPIVVRVARVDLDERKVDFELEARQPRKRRIKKDKPEVKSAAKSKNSKANNNSDASKNNEDTRSATSTGADDGANTGDKTAPKRLNKNKSGKQQSRDKTAKKQSKSKKLATPKVKHAKKLKKSDKSKVGKKRVSKKR</sequence>
<dbReference type="InterPro" id="IPR012340">
    <property type="entry name" value="NA-bd_OB-fold"/>
</dbReference>
<dbReference type="InterPro" id="IPR003029">
    <property type="entry name" value="S1_domain"/>
</dbReference>
<evidence type="ECO:0000256" key="3">
    <source>
        <dbReference type="ARBA" id="ARBA00022490"/>
    </source>
</evidence>
<dbReference type="InterPro" id="IPR004476">
    <property type="entry name" value="RNase_II/RNase_R"/>
</dbReference>
<keyword evidence="5 8" id="KW-0378">Hydrolase</keyword>
<dbReference type="AlphaFoldDB" id="A0AAN1WEQ4"/>
<keyword evidence="7 8" id="KW-0694">RNA-binding</keyword>
<dbReference type="PANTHER" id="PTHR23355">
    <property type="entry name" value="RIBONUCLEASE"/>
    <property type="match status" value="1"/>
</dbReference>
<dbReference type="GO" id="GO:0006402">
    <property type="term" value="P:mRNA catabolic process"/>
    <property type="evidence" value="ECO:0007669"/>
    <property type="project" value="TreeGrafter"/>
</dbReference>
<evidence type="ECO:0000256" key="1">
    <source>
        <dbReference type="ARBA" id="ARBA00001849"/>
    </source>
</evidence>
<dbReference type="InterPro" id="IPR001900">
    <property type="entry name" value="RNase_II/R"/>
</dbReference>
<keyword evidence="6 8" id="KW-0269">Exonuclease</keyword>
<dbReference type="GO" id="GO:0003723">
    <property type="term" value="F:RNA binding"/>
    <property type="evidence" value="ECO:0007669"/>
    <property type="project" value="UniProtKB-UniRule"/>
</dbReference>
<dbReference type="PANTHER" id="PTHR23355:SF9">
    <property type="entry name" value="DIS3-LIKE EXONUCLEASE 2"/>
    <property type="match status" value="1"/>
</dbReference>
<comment type="function">
    <text evidence="8">3'-5' exoribonuclease that releases 5'-nucleoside monophosphates and is involved in maturation of structured RNAs.</text>
</comment>
<dbReference type="Proteomes" id="UP001320119">
    <property type="component" value="Chromosome"/>
</dbReference>
<feature type="compositionally biased region" description="Basic residues" evidence="9">
    <location>
        <begin position="823"/>
        <end position="859"/>
    </location>
</feature>
<reference evidence="11 12" key="1">
    <citation type="journal article" date="2022" name="IScience">
        <title>An ultrasensitive nanofiber-based assay for enzymatic hydrolysis and deep-sea microbial degradation of cellulose.</title>
        <authorList>
            <person name="Tsudome M."/>
            <person name="Tachioka M."/>
            <person name="Miyazaki M."/>
            <person name="Uchimura K."/>
            <person name="Tsuda M."/>
            <person name="Takaki Y."/>
            <person name="Deguchi S."/>
        </authorList>
    </citation>
    <scope>NUCLEOTIDE SEQUENCE [LARGE SCALE GENOMIC DNA]</scope>
    <source>
        <strain evidence="11 12">GE09</strain>
    </source>
</reference>
<keyword evidence="3 8" id="KW-0963">Cytoplasm</keyword>
<dbReference type="PROSITE" id="PS50126">
    <property type="entry name" value="S1"/>
    <property type="match status" value="1"/>
</dbReference>
<evidence type="ECO:0000256" key="2">
    <source>
        <dbReference type="ARBA" id="ARBA00004496"/>
    </source>
</evidence>
<evidence type="ECO:0000256" key="6">
    <source>
        <dbReference type="ARBA" id="ARBA00022839"/>
    </source>
</evidence>
<dbReference type="CDD" id="cd04471">
    <property type="entry name" value="S1_RNase_R"/>
    <property type="match status" value="1"/>
</dbReference>
<dbReference type="SMART" id="SM00316">
    <property type="entry name" value="S1"/>
    <property type="match status" value="2"/>
</dbReference>
<comment type="subcellular location">
    <subcellularLocation>
        <location evidence="2 8">Cytoplasm</location>
    </subcellularLocation>
</comment>
<dbReference type="InterPro" id="IPR013223">
    <property type="entry name" value="RNase_B_OB_dom"/>
</dbReference>
<dbReference type="Pfam" id="PF00575">
    <property type="entry name" value="S1"/>
    <property type="match status" value="1"/>
</dbReference>
<comment type="similarity">
    <text evidence="8">Belongs to the RNR ribonuclease family. RNase R subfamily.</text>
</comment>
<gene>
    <name evidence="8" type="primary">rnr</name>
    <name evidence="11" type="ORF">MARGE09_P0434</name>
</gene>
<dbReference type="GO" id="GO:0008859">
    <property type="term" value="F:exoribonuclease II activity"/>
    <property type="evidence" value="ECO:0007669"/>
    <property type="project" value="UniProtKB-UniRule"/>
</dbReference>
<dbReference type="GO" id="GO:0005829">
    <property type="term" value="C:cytosol"/>
    <property type="evidence" value="ECO:0007669"/>
    <property type="project" value="UniProtKB-ARBA"/>
</dbReference>
<protein>
    <recommendedName>
        <fullName evidence="8">Ribonuclease R</fullName>
        <shortName evidence="8">RNase R</shortName>
        <ecNumber evidence="8">3.1.13.1</ecNumber>
    </recommendedName>
</protein>
<dbReference type="SUPFAM" id="SSF50249">
    <property type="entry name" value="Nucleic acid-binding proteins"/>
    <property type="match status" value="4"/>
</dbReference>
<evidence type="ECO:0000256" key="5">
    <source>
        <dbReference type="ARBA" id="ARBA00022801"/>
    </source>
</evidence>
<proteinExistence type="inferred from homology"/>
<name>A0AAN1WEQ4_9GAMM</name>
<comment type="catalytic activity">
    <reaction evidence="1 8">
        <text>Exonucleolytic cleavage in the 3'- to 5'-direction to yield nucleoside 5'-phosphates.</text>
        <dbReference type="EC" id="3.1.13.1"/>
    </reaction>
</comment>
<dbReference type="InterPro" id="IPR050180">
    <property type="entry name" value="RNR_Ribonuclease"/>
</dbReference>
<evidence type="ECO:0000256" key="7">
    <source>
        <dbReference type="ARBA" id="ARBA00022884"/>
    </source>
</evidence>
<dbReference type="KEGG" id="marq:MARGE09_P0434"/>
<dbReference type="Pfam" id="PF17876">
    <property type="entry name" value="CSD2"/>
    <property type="match status" value="1"/>
</dbReference>
<dbReference type="InterPro" id="IPR011805">
    <property type="entry name" value="RNase_R"/>
</dbReference>
<dbReference type="SMART" id="SM00357">
    <property type="entry name" value="CSP"/>
    <property type="match status" value="2"/>
</dbReference>
<organism evidence="11 12">
    <name type="scientific">Marinagarivorans cellulosilyticus</name>
    <dbReference type="NCBI Taxonomy" id="2721545"/>
    <lineage>
        <taxon>Bacteria</taxon>
        <taxon>Pseudomonadati</taxon>
        <taxon>Pseudomonadota</taxon>
        <taxon>Gammaproteobacteria</taxon>
        <taxon>Cellvibrionales</taxon>
        <taxon>Cellvibrionaceae</taxon>
        <taxon>Marinagarivorans</taxon>
    </lineage>
</organism>
<evidence type="ECO:0000313" key="11">
    <source>
        <dbReference type="EMBL" id="BCD96235.1"/>
    </source>
</evidence>
<dbReference type="InterPro" id="IPR011129">
    <property type="entry name" value="CSD"/>
</dbReference>
<keyword evidence="4 8" id="KW-0540">Nuclease</keyword>
<dbReference type="SMART" id="SM00955">
    <property type="entry name" value="RNB"/>
    <property type="match status" value="1"/>
</dbReference>
<dbReference type="NCBIfam" id="TIGR02063">
    <property type="entry name" value="RNase_R"/>
    <property type="match status" value="1"/>
</dbReference>
<dbReference type="InterPro" id="IPR040476">
    <property type="entry name" value="CSD2"/>
</dbReference>
<dbReference type="EC" id="3.1.13.1" evidence="8"/>
<dbReference type="Pfam" id="PF08206">
    <property type="entry name" value="OB_RNB"/>
    <property type="match status" value="1"/>
</dbReference>
<evidence type="ECO:0000256" key="4">
    <source>
        <dbReference type="ARBA" id="ARBA00022722"/>
    </source>
</evidence>
<keyword evidence="12" id="KW-1185">Reference proteome</keyword>
<evidence type="ECO:0000256" key="9">
    <source>
        <dbReference type="SAM" id="MobiDB-lite"/>
    </source>
</evidence>
<dbReference type="HAMAP" id="MF_01895">
    <property type="entry name" value="RNase_R"/>
    <property type="match status" value="1"/>
</dbReference>
<dbReference type="RefSeq" id="WP_236985741.1">
    <property type="nucleotide sequence ID" value="NZ_AP023086.1"/>
</dbReference>
<feature type="region of interest" description="Disordered" evidence="9">
    <location>
        <begin position="749"/>
        <end position="859"/>
    </location>
</feature>
<dbReference type="Pfam" id="PF00773">
    <property type="entry name" value="RNB"/>
    <property type="match status" value="1"/>
</dbReference>
<dbReference type="EMBL" id="AP023086">
    <property type="protein sequence ID" value="BCD96235.1"/>
    <property type="molecule type" value="Genomic_DNA"/>
</dbReference>
<evidence type="ECO:0000259" key="10">
    <source>
        <dbReference type="PROSITE" id="PS50126"/>
    </source>
</evidence>
<feature type="compositionally biased region" description="Low complexity" evidence="9">
    <location>
        <begin position="763"/>
        <end position="778"/>
    </location>
</feature>
<dbReference type="Gene3D" id="2.40.50.140">
    <property type="entry name" value="Nucleic acid-binding proteins"/>
    <property type="match status" value="2"/>
</dbReference>
<feature type="domain" description="S1 motif" evidence="10">
    <location>
        <begin position="663"/>
        <end position="744"/>
    </location>
</feature>
<dbReference type="InterPro" id="IPR022966">
    <property type="entry name" value="RNase_II/R_CS"/>
</dbReference>
<accession>A0AAN1WEQ4</accession>